<evidence type="ECO:0000313" key="1">
    <source>
        <dbReference type="EMBL" id="RHN74783.1"/>
    </source>
</evidence>
<reference evidence="2" key="1">
    <citation type="journal article" date="2018" name="Nat. Plants">
        <title>Whole-genome landscape of Medicago truncatula symbiotic genes.</title>
        <authorList>
            <person name="Pecrix Y."/>
            <person name="Staton S.E."/>
            <person name="Sallet E."/>
            <person name="Lelandais-Briere C."/>
            <person name="Moreau S."/>
            <person name="Carrere S."/>
            <person name="Blein T."/>
            <person name="Jardinaud M.F."/>
            <person name="Latrasse D."/>
            <person name="Zouine M."/>
            <person name="Zahm M."/>
            <person name="Kreplak J."/>
            <person name="Mayjonade B."/>
            <person name="Satge C."/>
            <person name="Perez M."/>
            <person name="Cauet S."/>
            <person name="Marande W."/>
            <person name="Chantry-Darmon C."/>
            <person name="Lopez-Roques C."/>
            <person name="Bouchez O."/>
            <person name="Berard A."/>
            <person name="Debelle F."/>
            <person name="Munos S."/>
            <person name="Bendahmane A."/>
            <person name="Berges H."/>
            <person name="Niebel A."/>
            <person name="Buitink J."/>
            <person name="Frugier F."/>
            <person name="Benhamed M."/>
            <person name="Crespi M."/>
            <person name="Gouzy J."/>
            <person name="Gamas P."/>
        </authorList>
    </citation>
    <scope>NUCLEOTIDE SEQUENCE [LARGE SCALE GENOMIC DNA]</scope>
    <source>
        <strain evidence="2">cv. Jemalong A17</strain>
    </source>
</reference>
<proteinExistence type="predicted"/>
<name>A0A396JES8_MEDTR</name>
<protein>
    <submittedName>
        <fullName evidence="1">Uncharacterized protein</fullName>
    </submittedName>
</protein>
<accession>A0A396JES8</accession>
<evidence type="ECO:0000313" key="2">
    <source>
        <dbReference type="Proteomes" id="UP000265566"/>
    </source>
</evidence>
<dbReference type="AlphaFoldDB" id="A0A396JES8"/>
<dbReference type="Gramene" id="rna10898">
    <property type="protein sequence ID" value="RHN74783.1"/>
    <property type="gene ID" value="gene10898"/>
</dbReference>
<dbReference type="Proteomes" id="UP000265566">
    <property type="component" value="Chromosome 2"/>
</dbReference>
<sequence length="116" mass="12848">MVQDHTPSFHEPCSCQIEFSDCHLKEFTFDGYAISQPVILSDPSIAKNACANIKLSKWQDGTPEAGLRAFALLNQFSQAKSITFDGSEGIFRFNKELLNSAVVRDCLTSTLKCLRG</sequence>
<organism evidence="1 2">
    <name type="scientific">Medicago truncatula</name>
    <name type="common">Barrel medic</name>
    <name type="synonym">Medicago tribuloides</name>
    <dbReference type="NCBI Taxonomy" id="3880"/>
    <lineage>
        <taxon>Eukaryota</taxon>
        <taxon>Viridiplantae</taxon>
        <taxon>Streptophyta</taxon>
        <taxon>Embryophyta</taxon>
        <taxon>Tracheophyta</taxon>
        <taxon>Spermatophyta</taxon>
        <taxon>Magnoliopsida</taxon>
        <taxon>eudicotyledons</taxon>
        <taxon>Gunneridae</taxon>
        <taxon>Pentapetalae</taxon>
        <taxon>rosids</taxon>
        <taxon>fabids</taxon>
        <taxon>Fabales</taxon>
        <taxon>Fabaceae</taxon>
        <taxon>Papilionoideae</taxon>
        <taxon>50 kb inversion clade</taxon>
        <taxon>NPAAA clade</taxon>
        <taxon>Hologalegina</taxon>
        <taxon>IRL clade</taxon>
        <taxon>Trifolieae</taxon>
        <taxon>Medicago</taxon>
    </lineage>
</organism>
<gene>
    <name evidence="1" type="ORF">MtrunA17_Chr2g0314061</name>
</gene>
<dbReference type="EMBL" id="PSQE01000002">
    <property type="protein sequence ID" value="RHN74783.1"/>
    <property type="molecule type" value="Genomic_DNA"/>
</dbReference>
<comment type="caution">
    <text evidence="1">The sequence shown here is derived from an EMBL/GenBank/DDBJ whole genome shotgun (WGS) entry which is preliminary data.</text>
</comment>